<evidence type="ECO:0000256" key="2">
    <source>
        <dbReference type="ARBA" id="ARBA00022741"/>
    </source>
</evidence>
<sequence length="334" mass="37183">MSNTKQILAMLESRADGDDEQFYAIALQVAASEARSGHRSTAEQLRSAVEKARELAGKGASVAVPFASPRGDLADLIELRNPEHNLDNVMLNPMLRTRIDDVVLQQNKRHWLREHGKTPNRRVLFVGPPGSGKTMTAEALAGALRLPLFVIRLDSLITRYMGETAAKLRLAFDETARHRGVYLFDEFDALGAHRGAKNDVAEMRRVLNSFLQFMEEPNGTDSLIVGATNYPDLLDPALLRRFDLVLEFQSPSDDEIKAIIKANLRPMKYPNLAWKKIVGSAQGFSQSEIARAIEEAVKTAILSEHDKVTTDDILHRLDDRKAMRNAFGAVKINS</sequence>
<comment type="caution">
    <text evidence="5">The sequence shown here is derived from an EMBL/GenBank/DDBJ whole genome shotgun (WGS) entry which is preliminary data.</text>
</comment>
<dbReference type="PANTHER" id="PTHR23073">
    <property type="entry name" value="26S PROTEASOME REGULATORY SUBUNIT"/>
    <property type="match status" value="1"/>
</dbReference>
<dbReference type="InterPro" id="IPR050221">
    <property type="entry name" value="26S_Proteasome_ATPase"/>
</dbReference>
<dbReference type="SUPFAM" id="SSF52540">
    <property type="entry name" value="P-loop containing nucleoside triphosphate hydrolases"/>
    <property type="match status" value="1"/>
</dbReference>
<evidence type="ECO:0000313" key="6">
    <source>
        <dbReference type="Proteomes" id="UP000640583"/>
    </source>
</evidence>
<accession>A0A8J7IBX8</accession>
<dbReference type="InterPro" id="IPR003959">
    <property type="entry name" value="ATPase_AAA_core"/>
</dbReference>
<organism evidence="5 6">
    <name type="scientific">Halocynthiibacter styelae</name>
    <dbReference type="NCBI Taxonomy" id="2761955"/>
    <lineage>
        <taxon>Bacteria</taxon>
        <taxon>Pseudomonadati</taxon>
        <taxon>Pseudomonadota</taxon>
        <taxon>Alphaproteobacteria</taxon>
        <taxon>Rhodobacterales</taxon>
        <taxon>Paracoccaceae</taxon>
        <taxon>Halocynthiibacter</taxon>
    </lineage>
</organism>
<evidence type="ECO:0000259" key="4">
    <source>
        <dbReference type="SMART" id="SM00382"/>
    </source>
</evidence>
<name>A0A8J7IBX8_9RHOB</name>
<dbReference type="GO" id="GO:0005524">
    <property type="term" value="F:ATP binding"/>
    <property type="evidence" value="ECO:0007669"/>
    <property type="project" value="UniProtKB-KW"/>
</dbReference>
<comment type="similarity">
    <text evidence="1">Belongs to the AAA ATPase family.</text>
</comment>
<dbReference type="AlphaFoldDB" id="A0A8J7IBX8"/>
<gene>
    <name evidence="5" type="ORF">H1D41_03460</name>
</gene>
<dbReference type="CDD" id="cd19481">
    <property type="entry name" value="RecA-like_protease"/>
    <property type="match status" value="1"/>
</dbReference>
<evidence type="ECO:0000256" key="1">
    <source>
        <dbReference type="ARBA" id="ARBA00006914"/>
    </source>
</evidence>
<dbReference type="Proteomes" id="UP000640583">
    <property type="component" value="Unassembled WGS sequence"/>
</dbReference>
<protein>
    <submittedName>
        <fullName evidence="5">ATP-binding protein</fullName>
    </submittedName>
</protein>
<dbReference type="GO" id="GO:0016887">
    <property type="term" value="F:ATP hydrolysis activity"/>
    <property type="evidence" value="ECO:0007669"/>
    <property type="project" value="InterPro"/>
</dbReference>
<dbReference type="Gene3D" id="1.10.8.60">
    <property type="match status" value="1"/>
</dbReference>
<dbReference type="SMART" id="SM00382">
    <property type="entry name" value="AAA"/>
    <property type="match status" value="1"/>
</dbReference>
<reference evidence="5" key="1">
    <citation type="submission" date="2020-10" db="EMBL/GenBank/DDBJ databases">
        <title>Paenihalocynthiibacter styelae gen. nov., sp. nov., isolated from stalked sea squirt Styela clava.</title>
        <authorList>
            <person name="Kim Y.-O."/>
            <person name="Yoon J.-H."/>
        </authorList>
    </citation>
    <scope>NUCLEOTIDE SEQUENCE</scope>
    <source>
        <strain evidence="5">MYP1-1</strain>
    </source>
</reference>
<dbReference type="Pfam" id="PF00004">
    <property type="entry name" value="AAA"/>
    <property type="match status" value="1"/>
</dbReference>
<dbReference type="InterPro" id="IPR027417">
    <property type="entry name" value="P-loop_NTPase"/>
</dbReference>
<keyword evidence="3 5" id="KW-0067">ATP-binding</keyword>
<keyword evidence="2" id="KW-0547">Nucleotide-binding</keyword>
<dbReference type="EMBL" id="JADCKQ010000002">
    <property type="protein sequence ID" value="MBI1492688.1"/>
    <property type="molecule type" value="Genomic_DNA"/>
</dbReference>
<evidence type="ECO:0000256" key="3">
    <source>
        <dbReference type="ARBA" id="ARBA00022840"/>
    </source>
</evidence>
<feature type="domain" description="AAA+ ATPase" evidence="4">
    <location>
        <begin position="119"/>
        <end position="252"/>
    </location>
</feature>
<proteinExistence type="inferred from homology"/>
<dbReference type="RefSeq" id="WP_228847595.1">
    <property type="nucleotide sequence ID" value="NZ_JADCKQ010000002.1"/>
</dbReference>
<dbReference type="Gene3D" id="3.40.50.300">
    <property type="entry name" value="P-loop containing nucleotide triphosphate hydrolases"/>
    <property type="match status" value="1"/>
</dbReference>
<evidence type="ECO:0000313" key="5">
    <source>
        <dbReference type="EMBL" id="MBI1492688.1"/>
    </source>
</evidence>
<keyword evidence="6" id="KW-1185">Reference proteome</keyword>
<dbReference type="InterPro" id="IPR003593">
    <property type="entry name" value="AAA+_ATPase"/>
</dbReference>